<keyword evidence="2" id="KW-1185">Reference proteome</keyword>
<dbReference type="AlphaFoldDB" id="A0A1V4IGA4"/>
<sequence length="178" mass="20271">MPNIVLCQASKLLALQVCWIQTNKQCFVINAFPKPSCLEPPDESDLVPFSFQSRNYFVKDPYIRMCDTDNLQFQAEQLKKWKHLEQFWESSEFRLQVLEHPEVSPRFDRNRAPVAIGTKPEMLLMNPSEESVHPAAESPNSCLPCCLASCSEEEAQAAGFLLTTLFVLEESCEVLHSC</sequence>
<gene>
    <name evidence="1" type="ORF">AV530_000666</name>
</gene>
<protein>
    <submittedName>
        <fullName evidence="1">Uncharacterized protein</fullName>
    </submittedName>
</protein>
<evidence type="ECO:0000313" key="1">
    <source>
        <dbReference type="EMBL" id="OPJ58939.1"/>
    </source>
</evidence>
<comment type="caution">
    <text evidence="1">The sequence shown here is derived from an EMBL/GenBank/DDBJ whole genome shotgun (WGS) entry which is preliminary data.</text>
</comment>
<organism evidence="1 2">
    <name type="scientific">Patagioenas fasciata monilis</name>
    <dbReference type="NCBI Taxonomy" id="372326"/>
    <lineage>
        <taxon>Eukaryota</taxon>
        <taxon>Metazoa</taxon>
        <taxon>Chordata</taxon>
        <taxon>Craniata</taxon>
        <taxon>Vertebrata</taxon>
        <taxon>Euteleostomi</taxon>
        <taxon>Archelosauria</taxon>
        <taxon>Archosauria</taxon>
        <taxon>Dinosauria</taxon>
        <taxon>Saurischia</taxon>
        <taxon>Theropoda</taxon>
        <taxon>Coelurosauria</taxon>
        <taxon>Aves</taxon>
        <taxon>Neognathae</taxon>
        <taxon>Neoaves</taxon>
        <taxon>Columbimorphae</taxon>
        <taxon>Columbiformes</taxon>
        <taxon>Columbidae</taxon>
        <taxon>Patagioenas</taxon>
    </lineage>
</organism>
<name>A0A1V4IGA4_PATFA</name>
<reference evidence="1 2" key="1">
    <citation type="submission" date="2016-02" db="EMBL/GenBank/DDBJ databases">
        <title>Band-tailed pigeon sequencing and assembly.</title>
        <authorList>
            <person name="Soares A.E."/>
            <person name="Novak B.J."/>
            <person name="Rice E.S."/>
            <person name="O'Connell B."/>
            <person name="Chang D."/>
            <person name="Weber S."/>
            <person name="Shapiro B."/>
        </authorList>
    </citation>
    <scope>NUCLEOTIDE SEQUENCE [LARGE SCALE GENOMIC DNA]</scope>
    <source>
        <strain evidence="1">BTP2013</strain>
        <tissue evidence="1">Blood</tissue>
    </source>
</reference>
<evidence type="ECO:0000313" key="2">
    <source>
        <dbReference type="Proteomes" id="UP000190648"/>
    </source>
</evidence>
<dbReference type="EMBL" id="LSYS01009753">
    <property type="protein sequence ID" value="OPJ58939.1"/>
    <property type="molecule type" value="Genomic_DNA"/>
</dbReference>
<proteinExistence type="predicted"/>
<accession>A0A1V4IGA4</accession>
<dbReference type="Proteomes" id="UP000190648">
    <property type="component" value="Unassembled WGS sequence"/>
</dbReference>